<reference evidence="1 2" key="1">
    <citation type="submission" date="2014-04" db="EMBL/GenBank/DDBJ databases">
        <authorList>
            <consortium name="DOE Joint Genome Institute"/>
            <person name="Kuo A."/>
            <person name="Kohler A."/>
            <person name="Jargeat P."/>
            <person name="Nagy L.G."/>
            <person name="Floudas D."/>
            <person name="Copeland A."/>
            <person name="Barry K.W."/>
            <person name="Cichocki N."/>
            <person name="Veneault-Fourrey C."/>
            <person name="LaButti K."/>
            <person name="Lindquist E.A."/>
            <person name="Lipzen A."/>
            <person name="Lundell T."/>
            <person name="Morin E."/>
            <person name="Murat C."/>
            <person name="Sun H."/>
            <person name="Tunlid A."/>
            <person name="Henrissat B."/>
            <person name="Grigoriev I.V."/>
            <person name="Hibbett D.S."/>
            <person name="Martin F."/>
            <person name="Nordberg H.P."/>
            <person name="Cantor M.N."/>
            <person name="Hua S.X."/>
        </authorList>
    </citation>
    <scope>NUCLEOTIDE SEQUENCE [LARGE SCALE GENOMIC DNA]</scope>
    <source>
        <strain evidence="1 2">Ve08.2h10</strain>
    </source>
</reference>
<dbReference type="AlphaFoldDB" id="A0A0D0CJF3"/>
<dbReference type="HOGENOM" id="CLU_2321104_0_0_1"/>
<dbReference type="Proteomes" id="UP000054538">
    <property type="component" value="Unassembled WGS sequence"/>
</dbReference>
<sequence>MEAGGYTALDKTETLRDCMCSMTKMRENDLPLVHTDQGCQVILPRWDLERKMVGDLSSGEECWPGVDVESGVQVMPVAVAQQSGVQILSILPDDSGEGH</sequence>
<gene>
    <name evidence="1" type="ORF">PAXRUDRAFT_835713</name>
</gene>
<organism evidence="1 2">
    <name type="scientific">Paxillus rubicundulus Ve08.2h10</name>
    <dbReference type="NCBI Taxonomy" id="930991"/>
    <lineage>
        <taxon>Eukaryota</taxon>
        <taxon>Fungi</taxon>
        <taxon>Dikarya</taxon>
        <taxon>Basidiomycota</taxon>
        <taxon>Agaricomycotina</taxon>
        <taxon>Agaricomycetes</taxon>
        <taxon>Agaricomycetidae</taxon>
        <taxon>Boletales</taxon>
        <taxon>Paxilineae</taxon>
        <taxon>Paxillaceae</taxon>
        <taxon>Paxillus</taxon>
    </lineage>
</organism>
<keyword evidence="2" id="KW-1185">Reference proteome</keyword>
<dbReference type="EMBL" id="KN828182">
    <property type="protein sequence ID" value="KIK75333.1"/>
    <property type="molecule type" value="Genomic_DNA"/>
</dbReference>
<reference evidence="2" key="2">
    <citation type="submission" date="2015-01" db="EMBL/GenBank/DDBJ databases">
        <title>Evolutionary Origins and Diversification of the Mycorrhizal Mutualists.</title>
        <authorList>
            <consortium name="DOE Joint Genome Institute"/>
            <consortium name="Mycorrhizal Genomics Consortium"/>
            <person name="Kohler A."/>
            <person name="Kuo A."/>
            <person name="Nagy L.G."/>
            <person name="Floudas D."/>
            <person name="Copeland A."/>
            <person name="Barry K.W."/>
            <person name="Cichocki N."/>
            <person name="Veneault-Fourrey C."/>
            <person name="LaButti K."/>
            <person name="Lindquist E.A."/>
            <person name="Lipzen A."/>
            <person name="Lundell T."/>
            <person name="Morin E."/>
            <person name="Murat C."/>
            <person name="Riley R."/>
            <person name="Ohm R."/>
            <person name="Sun H."/>
            <person name="Tunlid A."/>
            <person name="Henrissat B."/>
            <person name="Grigoriev I.V."/>
            <person name="Hibbett D.S."/>
            <person name="Martin F."/>
        </authorList>
    </citation>
    <scope>NUCLEOTIDE SEQUENCE [LARGE SCALE GENOMIC DNA]</scope>
    <source>
        <strain evidence="2">Ve08.2h10</strain>
    </source>
</reference>
<protein>
    <submittedName>
        <fullName evidence="1">Uncharacterized protein</fullName>
    </submittedName>
</protein>
<accession>A0A0D0CJF3</accession>
<name>A0A0D0CJF3_9AGAM</name>
<evidence type="ECO:0000313" key="1">
    <source>
        <dbReference type="EMBL" id="KIK75333.1"/>
    </source>
</evidence>
<dbReference type="InParanoid" id="A0A0D0CJF3"/>
<proteinExistence type="predicted"/>
<evidence type="ECO:0000313" key="2">
    <source>
        <dbReference type="Proteomes" id="UP000054538"/>
    </source>
</evidence>